<feature type="compositionally biased region" description="Basic and acidic residues" evidence="1">
    <location>
        <begin position="14"/>
        <end position="25"/>
    </location>
</feature>
<evidence type="ECO:0000313" key="4">
    <source>
        <dbReference type="Proteomes" id="UP000183635"/>
    </source>
</evidence>
<dbReference type="RefSeq" id="WP_074967215.1">
    <property type="nucleotide sequence ID" value="NZ_CBCRYP010000022.1"/>
</dbReference>
<accession>A0A1I2ZYY6</accession>
<feature type="region of interest" description="Disordered" evidence="1">
    <location>
        <begin position="1"/>
        <end position="51"/>
    </location>
</feature>
<reference evidence="3 4" key="1">
    <citation type="submission" date="2016-10" db="EMBL/GenBank/DDBJ databases">
        <authorList>
            <person name="de Groot N.N."/>
        </authorList>
    </citation>
    <scope>NUCLEOTIDE SEQUENCE [LARGE SCALE GENOMIC DNA]</scope>
    <source>
        <strain evidence="3 4">DSM 8537</strain>
    </source>
</reference>
<gene>
    <name evidence="3" type="ORF">SAMN04488021_11175</name>
</gene>
<keyword evidence="2" id="KW-1133">Transmembrane helix</keyword>
<keyword evidence="2" id="KW-0472">Membrane</keyword>
<name>A0A1I2ZYY6_9RHOB</name>
<dbReference type="EMBL" id="FOPU01000011">
    <property type="protein sequence ID" value="SFH42870.1"/>
    <property type="molecule type" value="Genomic_DNA"/>
</dbReference>
<evidence type="ECO:0000256" key="1">
    <source>
        <dbReference type="SAM" id="MobiDB-lite"/>
    </source>
</evidence>
<dbReference type="Proteomes" id="UP000183635">
    <property type="component" value="Unassembled WGS sequence"/>
</dbReference>
<keyword evidence="2" id="KW-0812">Transmembrane</keyword>
<organism evidence="3 4">
    <name type="scientific">Paracoccus aminovorans</name>
    <dbReference type="NCBI Taxonomy" id="34004"/>
    <lineage>
        <taxon>Bacteria</taxon>
        <taxon>Pseudomonadati</taxon>
        <taxon>Pseudomonadota</taxon>
        <taxon>Alphaproteobacteria</taxon>
        <taxon>Rhodobacterales</taxon>
        <taxon>Paracoccaceae</taxon>
        <taxon>Paracoccus</taxon>
    </lineage>
</organism>
<dbReference type="OrthoDB" id="7306245at2"/>
<sequence>MPRPRKTAANPLSLRDDIDAGRTGDKVCFPDPAAAPLGTDDEAAGTPISPEQLHLARRAERARGRASPDAERRPGWARAIVLVLVLAVLLAAALAFALRP</sequence>
<protein>
    <submittedName>
        <fullName evidence="3">Uncharacterized protein</fullName>
    </submittedName>
</protein>
<evidence type="ECO:0000313" key="3">
    <source>
        <dbReference type="EMBL" id="SFH42870.1"/>
    </source>
</evidence>
<evidence type="ECO:0000256" key="2">
    <source>
        <dbReference type="SAM" id="Phobius"/>
    </source>
</evidence>
<keyword evidence="4" id="KW-1185">Reference proteome</keyword>
<dbReference type="AlphaFoldDB" id="A0A1I2ZYY6"/>
<dbReference type="STRING" id="34004.SAMN04488021_11175"/>
<feature type="transmembrane region" description="Helical" evidence="2">
    <location>
        <begin position="75"/>
        <end position="98"/>
    </location>
</feature>
<proteinExistence type="predicted"/>